<evidence type="ECO:0000313" key="3">
    <source>
        <dbReference type="EMBL" id="ERG63666.1"/>
    </source>
</evidence>
<evidence type="ECO:0000259" key="2">
    <source>
        <dbReference type="PROSITE" id="PS00662"/>
    </source>
</evidence>
<sequence length="412" mass="44398">MSIDVQGMPTRAALRQQWAQSAAPAAAAPEFPTPTGTDGDLLLALETVVRAGASDLHVTADAHPTMRLDGKLLPLEEYGVWSAARVQAALTAIMTPEQREIFEQELELDFAYDLSAEARFRVNIYQQRSARGAAFRLIPTRIRTVEELDLPAGITRFATLPRGLVLVTGPTGSGKSTTLAALIDLINRTRAEHIVTVEDPIEFMHQHKKAVVNQREVGHDTHSFAAALKHVLRQDPDVILVGEMRDLETISVALTAAETGHLVFATLHTQSAAQTIDRIIDVYPPHQQGQVRAQLAATLQGIVCQTLVPRASGKGRVAASEILIATSAVSNLIREGQIHQIGSALQSGGSLGMRTLDQHLADLVNRGVIKEDAAREKAHNVDELRGMLATGGMAPALDTGVDFGDSFSRGQR</sequence>
<proteinExistence type="inferred from homology"/>
<keyword evidence="4" id="KW-1185">Reference proteome</keyword>
<dbReference type="InterPro" id="IPR027417">
    <property type="entry name" value="P-loop_NTPase"/>
</dbReference>
<dbReference type="InterPro" id="IPR050921">
    <property type="entry name" value="T4SS_GSP_E_ATPase"/>
</dbReference>
<dbReference type="Gene3D" id="3.40.50.300">
    <property type="entry name" value="P-loop containing nucleotide triphosphate hydrolases"/>
    <property type="match status" value="1"/>
</dbReference>
<comment type="similarity">
    <text evidence="1">Belongs to the GSP E family.</text>
</comment>
<evidence type="ECO:0000256" key="1">
    <source>
        <dbReference type="ARBA" id="ARBA00006611"/>
    </source>
</evidence>
<dbReference type="AlphaFoldDB" id="U1MP42"/>
<dbReference type="SUPFAM" id="SSF52540">
    <property type="entry name" value="P-loop containing nucleoside triphosphate hydrolases"/>
    <property type="match status" value="1"/>
</dbReference>
<dbReference type="EMBL" id="ASHR01000030">
    <property type="protein sequence ID" value="ERG63666.1"/>
    <property type="molecule type" value="Genomic_DNA"/>
</dbReference>
<evidence type="ECO:0000313" key="4">
    <source>
        <dbReference type="Proteomes" id="UP000016462"/>
    </source>
</evidence>
<protein>
    <recommendedName>
        <fullName evidence="2">Bacterial type II secretion system protein E domain-containing protein</fullName>
    </recommendedName>
</protein>
<dbReference type="GO" id="GO:0016887">
    <property type="term" value="F:ATP hydrolysis activity"/>
    <property type="evidence" value="ECO:0007669"/>
    <property type="project" value="InterPro"/>
</dbReference>
<dbReference type="InterPro" id="IPR006321">
    <property type="entry name" value="PilT/PilU"/>
</dbReference>
<organism evidence="3 4">
    <name type="scientific">Agrococcus pavilionensis RW1</name>
    <dbReference type="NCBI Taxonomy" id="1330458"/>
    <lineage>
        <taxon>Bacteria</taxon>
        <taxon>Bacillati</taxon>
        <taxon>Actinomycetota</taxon>
        <taxon>Actinomycetes</taxon>
        <taxon>Micrococcales</taxon>
        <taxon>Microbacteriaceae</taxon>
        <taxon>Agrococcus</taxon>
    </lineage>
</organism>
<dbReference type="InterPro" id="IPR001482">
    <property type="entry name" value="T2SS/T4SS_dom"/>
</dbReference>
<dbReference type="CDD" id="cd01131">
    <property type="entry name" value="PilT"/>
    <property type="match status" value="1"/>
</dbReference>
<dbReference type="GO" id="GO:0005524">
    <property type="term" value="F:ATP binding"/>
    <property type="evidence" value="ECO:0007669"/>
    <property type="project" value="InterPro"/>
</dbReference>
<gene>
    <name evidence="3" type="ORF">L332_04255</name>
</gene>
<feature type="domain" description="Bacterial type II secretion system protein E" evidence="2">
    <location>
        <begin position="232"/>
        <end position="246"/>
    </location>
</feature>
<dbReference type="Proteomes" id="UP000016462">
    <property type="component" value="Unassembled WGS sequence"/>
</dbReference>
<dbReference type="PROSITE" id="PS00662">
    <property type="entry name" value="T2SP_E"/>
    <property type="match status" value="1"/>
</dbReference>
<dbReference type="InterPro" id="IPR003593">
    <property type="entry name" value="AAA+_ATPase"/>
</dbReference>
<comment type="caution">
    <text evidence="3">The sequence shown here is derived from an EMBL/GenBank/DDBJ whole genome shotgun (WGS) entry which is preliminary data.</text>
</comment>
<dbReference type="Pfam" id="PF00437">
    <property type="entry name" value="T2SSE"/>
    <property type="match status" value="1"/>
</dbReference>
<dbReference type="Gene3D" id="3.30.450.90">
    <property type="match status" value="1"/>
</dbReference>
<accession>U1MP42</accession>
<reference evidence="3 4" key="1">
    <citation type="journal article" date="2013" name="Genome Announc.">
        <title>First draft genome sequence from a member of the genus agrococcus, isolated from modern microbialites.</title>
        <authorList>
            <person name="White R.A.III."/>
            <person name="Grassa C.J."/>
            <person name="Suttle C.A."/>
        </authorList>
    </citation>
    <scope>NUCLEOTIDE SEQUENCE [LARGE SCALE GENOMIC DNA]</scope>
    <source>
        <strain evidence="3 4">RW1</strain>
    </source>
</reference>
<name>U1MP42_9MICO</name>
<dbReference type="PANTHER" id="PTHR30486">
    <property type="entry name" value="TWITCHING MOTILITY PROTEIN PILT"/>
    <property type="match status" value="1"/>
</dbReference>
<dbReference type="NCBIfam" id="TIGR01420">
    <property type="entry name" value="pilT_fam"/>
    <property type="match status" value="1"/>
</dbReference>
<dbReference type="SMART" id="SM00382">
    <property type="entry name" value="AAA"/>
    <property type="match status" value="1"/>
</dbReference>